<gene>
    <name evidence="2" type="ORF">DM298_00880</name>
</gene>
<sequence>MLIEFRLKNYASFKNETILSAQTGERLYKYKDTNTFQGKDVSLLKNLLIFGPNGAGKSRLLRGLDVMKHLVLNGGAKAVTDPLIYTPFIFNEKNQHEDTTFGIVIQFNKQIYDYSFSYNNEQISTEKLVLINGDKEETYFERTGQDFLIIPDNLKDLIPRLRKNALFLFLAQQNNDSPASDIYKWFAEDLSIILSGNHVIIGKEFAELLKNKQIKDELLSFLQAADFNISDITVRNIPYSTGNDPLDTSPRTVPMLFTSHKVYNDDGDLLGQAELPLTEESDGTKRILYIALVILDAQMHGNHRTILFDEFDSSLHPELARTLIQIFNSKENLNQFILTTQDVQLLDNPIRIDQIYLVDKNFQGVSDLKSVFDFSNPRTSGRLDVNLAKKYIEGKFGSMPVVDTEGLMDILQEIHKGTDNEKTKE</sequence>
<feature type="domain" description="ATPase AAA-type core" evidence="1">
    <location>
        <begin position="49"/>
        <end position="347"/>
    </location>
</feature>
<evidence type="ECO:0000313" key="3">
    <source>
        <dbReference type="Proteomes" id="UP000312326"/>
    </source>
</evidence>
<dbReference type="AlphaFoldDB" id="A0A5B8ECQ7"/>
<dbReference type="PANTHER" id="PTHR40396:SF1">
    <property type="entry name" value="ATPASE AAA-TYPE CORE DOMAIN-CONTAINING PROTEIN"/>
    <property type="match status" value="1"/>
</dbReference>
<dbReference type="Gene3D" id="3.40.50.300">
    <property type="entry name" value="P-loop containing nucleotide triphosphate hydrolases"/>
    <property type="match status" value="1"/>
</dbReference>
<dbReference type="Pfam" id="PF13304">
    <property type="entry name" value="AAA_21"/>
    <property type="match status" value="1"/>
</dbReference>
<evidence type="ECO:0000259" key="1">
    <source>
        <dbReference type="Pfam" id="PF13304"/>
    </source>
</evidence>
<reference evidence="2 3" key="1">
    <citation type="submission" date="2018-06" db="EMBL/GenBank/DDBJ databases">
        <title>Complete genome sequnece of Lactobacillus amylovorus PMRA3.</title>
        <authorList>
            <person name="Nam Y.-D."/>
            <person name="Chung W.-H."/>
            <person name="Park Y.S."/>
            <person name="Kang J."/>
        </authorList>
    </citation>
    <scope>NUCLEOTIDE SEQUENCE [LARGE SCALE GENOMIC DNA]</scope>
    <source>
        <strain evidence="2 3">PMRA3</strain>
    </source>
</reference>
<name>A0A5B8ECQ7_LACAM</name>
<keyword evidence="2" id="KW-0547">Nucleotide-binding</keyword>
<organism evidence="2 3">
    <name type="scientific">Lactobacillus amylovorus</name>
    <dbReference type="NCBI Taxonomy" id="1604"/>
    <lineage>
        <taxon>Bacteria</taxon>
        <taxon>Bacillati</taxon>
        <taxon>Bacillota</taxon>
        <taxon>Bacilli</taxon>
        <taxon>Lactobacillales</taxon>
        <taxon>Lactobacillaceae</taxon>
        <taxon>Lactobacillus</taxon>
    </lineage>
</organism>
<dbReference type="InterPro" id="IPR003959">
    <property type="entry name" value="ATPase_AAA_core"/>
</dbReference>
<dbReference type="SUPFAM" id="SSF52540">
    <property type="entry name" value="P-loop containing nucleoside triphosphate hydrolases"/>
    <property type="match status" value="1"/>
</dbReference>
<dbReference type="EMBL" id="CP029754">
    <property type="protein sequence ID" value="QDD69623.1"/>
    <property type="molecule type" value="Genomic_DNA"/>
</dbReference>
<dbReference type="InterPro" id="IPR027417">
    <property type="entry name" value="P-loop_NTPase"/>
</dbReference>
<evidence type="ECO:0000313" key="2">
    <source>
        <dbReference type="EMBL" id="QDD69623.1"/>
    </source>
</evidence>
<dbReference type="GO" id="GO:0016887">
    <property type="term" value="F:ATP hydrolysis activity"/>
    <property type="evidence" value="ECO:0007669"/>
    <property type="project" value="InterPro"/>
</dbReference>
<accession>A0A5B8ECQ7</accession>
<proteinExistence type="predicted"/>
<protein>
    <submittedName>
        <fullName evidence="2">ATP-binding protein</fullName>
    </submittedName>
</protein>
<dbReference type="PANTHER" id="PTHR40396">
    <property type="entry name" value="ATPASE-LIKE PROTEIN"/>
    <property type="match status" value="1"/>
</dbReference>
<keyword evidence="2" id="KW-0067">ATP-binding</keyword>
<dbReference type="RefSeq" id="WP_139962048.1">
    <property type="nucleotide sequence ID" value="NZ_CP029754.1"/>
</dbReference>
<dbReference type="Proteomes" id="UP000312326">
    <property type="component" value="Chromosome"/>
</dbReference>
<dbReference type="GO" id="GO:0005524">
    <property type="term" value="F:ATP binding"/>
    <property type="evidence" value="ECO:0007669"/>
    <property type="project" value="UniProtKB-KW"/>
</dbReference>